<evidence type="ECO:0000313" key="5">
    <source>
        <dbReference type="Proteomes" id="UP000595512"/>
    </source>
</evidence>
<reference evidence="2 4" key="1">
    <citation type="submission" date="2016-01" db="EMBL/GenBank/DDBJ databases">
        <title>Genome Sequences of Twelve Sporeforming Bacillus Species Isolated from Foods.</title>
        <authorList>
            <person name="Berendsen E.M."/>
            <person name="Wells-Bennik M.H."/>
            <person name="Krawcyk A.O."/>
            <person name="De Jong A."/>
            <person name="Holsappel S."/>
            <person name="Eijlander R.T."/>
            <person name="Kuipers O.P."/>
        </authorList>
    </citation>
    <scope>NUCLEOTIDE SEQUENCE [LARGE SCALE GENOMIC DNA]</scope>
    <source>
        <strain evidence="2 4">B4102</strain>
    </source>
</reference>
<dbReference type="Gene3D" id="1.25.40.10">
    <property type="entry name" value="Tetratricopeptide repeat domain"/>
    <property type="match status" value="1"/>
</dbReference>
<dbReference type="EMBL" id="LQYN01000025">
    <property type="protein sequence ID" value="KYD09225.1"/>
    <property type="molecule type" value="Genomic_DNA"/>
</dbReference>
<dbReference type="KEGG" id="hspo:JGZ69_17400"/>
<dbReference type="AlphaFoldDB" id="A0A150LAD9"/>
<gene>
    <name evidence="2" type="ORF">B4102_2491</name>
    <name evidence="3" type="ORF">JGZ69_17400</name>
</gene>
<reference evidence="3 5" key="2">
    <citation type="submission" date="2020-12" db="EMBL/GenBank/DDBJ databases">
        <title>Taxonomic evaluation of the Bacillus sporothermodurans group of bacteria based on whole genome sequences.</title>
        <authorList>
            <person name="Fiedler G."/>
            <person name="Herbstmann A.-D."/>
            <person name="Doll E."/>
            <person name="Wenning M."/>
            <person name="Brinks E."/>
            <person name="Kabisch J."/>
            <person name="Breitenwieser F."/>
            <person name="Lappann M."/>
            <person name="Boehnlein C."/>
            <person name="Franz C."/>
        </authorList>
    </citation>
    <scope>NUCLEOTIDE SEQUENCE [LARGE SCALE GENOMIC DNA]</scope>
    <source>
        <strain evidence="3 5">DSM 10599</strain>
    </source>
</reference>
<dbReference type="PANTHER" id="PTHR38462:SF1">
    <property type="entry name" value="YPRB RIBONUCLEASE H-LIKE DOMAIN-CONTAINING PROTEIN"/>
    <property type="match status" value="1"/>
</dbReference>
<evidence type="ECO:0000313" key="3">
    <source>
        <dbReference type="EMBL" id="QQX24540.1"/>
    </source>
</evidence>
<keyword evidence="4" id="KW-1185">Reference proteome</keyword>
<dbReference type="SUPFAM" id="SSF53098">
    <property type="entry name" value="Ribonuclease H-like"/>
    <property type="match status" value="1"/>
</dbReference>
<dbReference type="InterPro" id="IPR011990">
    <property type="entry name" value="TPR-like_helical_dom_sf"/>
</dbReference>
<dbReference type="PATRIC" id="fig|46224.3.peg.1669"/>
<dbReference type="EMBL" id="CP066701">
    <property type="protein sequence ID" value="QQX24540.1"/>
    <property type="molecule type" value="Genomic_DNA"/>
</dbReference>
<dbReference type="GO" id="GO:0003676">
    <property type="term" value="F:nucleic acid binding"/>
    <property type="evidence" value="ECO:0007669"/>
    <property type="project" value="InterPro"/>
</dbReference>
<evidence type="ECO:0000313" key="2">
    <source>
        <dbReference type="EMBL" id="KYD09225.1"/>
    </source>
</evidence>
<dbReference type="SUPFAM" id="SSF48452">
    <property type="entry name" value="TPR-like"/>
    <property type="match status" value="1"/>
</dbReference>
<accession>A0A150LAD9</accession>
<dbReference type="STRING" id="46224.B4102_2491"/>
<dbReference type="PANTHER" id="PTHR38462">
    <property type="entry name" value="EXONUCLEASE-LIKE PROTEIN"/>
    <property type="match status" value="1"/>
</dbReference>
<evidence type="ECO:0000313" key="4">
    <source>
        <dbReference type="Proteomes" id="UP000075666"/>
    </source>
</evidence>
<protein>
    <submittedName>
        <fullName evidence="3">Ribonuclease H-like domain-containing protein</fullName>
    </submittedName>
</protein>
<dbReference type="Pfam" id="PF13482">
    <property type="entry name" value="RNase_H_2"/>
    <property type="match status" value="1"/>
</dbReference>
<dbReference type="InterPro" id="IPR036397">
    <property type="entry name" value="RNaseH_sf"/>
</dbReference>
<dbReference type="OrthoDB" id="9790530at2"/>
<dbReference type="Gene3D" id="3.30.420.10">
    <property type="entry name" value="Ribonuclease H-like superfamily/Ribonuclease H"/>
    <property type="match status" value="1"/>
</dbReference>
<dbReference type="InterPro" id="IPR038720">
    <property type="entry name" value="YprB_RNase_H-like_dom"/>
</dbReference>
<evidence type="ECO:0000259" key="1">
    <source>
        <dbReference type="Pfam" id="PF13482"/>
    </source>
</evidence>
<organism evidence="2 4">
    <name type="scientific">Heyndrickxia sporothermodurans</name>
    <dbReference type="NCBI Taxonomy" id="46224"/>
    <lineage>
        <taxon>Bacteria</taxon>
        <taxon>Bacillati</taxon>
        <taxon>Bacillota</taxon>
        <taxon>Bacilli</taxon>
        <taxon>Bacillales</taxon>
        <taxon>Bacillaceae</taxon>
        <taxon>Heyndrickxia</taxon>
    </lineage>
</organism>
<dbReference type="Proteomes" id="UP000075666">
    <property type="component" value="Unassembled WGS sequence"/>
</dbReference>
<dbReference type="Proteomes" id="UP000595512">
    <property type="component" value="Chromosome"/>
</dbReference>
<name>A0A150LAD9_9BACI</name>
<sequence length="415" mass="49533">MSMKNKLQRFRTHFGLENNQNVESDQVIKENRNNEEIPFRTMWEEMNTSIYYFENKYCFIREVHYPLEHLHGKYRFRDFLTAMEMWNESEVHHPLSAYGFEPQELFFFDTETTGLGGGTGNTIFLLGYASVNNNEIILKQHILPEPGLEIPLYQSFLENINYSTLVTYNGKAFDWPQVKTRHTLLREHIPKLPSFGHFDLYHASRRFWKDQLPSVKLSNIERDILKFERINDVPGYLAPMIYFDFVERKNPEGIFEILRHNEYDILSLITLYTHLSFQILQKDPNQTTREKYQLGKWFNYIGEKDAAIQTFEQAAINNDINAKFELAYFLKRQKQFNKANSYWMDVVQYGNSEIKKQACIEIAKLQEHQFKNFNLAKEYTEKALSFHEQNQQHIQPEKDKFLQNALKRLARLKKK</sequence>
<dbReference type="InterPro" id="IPR012337">
    <property type="entry name" value="RNaseH-like_sf"/>
</dbReference>
<dbReference type="RefSeq" id="WP_066228528.1">
    <property type="nucleotide sequence ID" value="NZ_CP066701.1"/>
</dbReference>
<proteinExistence type="predicted"/>
<feature type="domain" description="YprB ribonuclease H-like" evidence="1">
    <location>
        <begin position="107"/>
        <end position="275"/>
    </location>
</feature>